<accession>A0A6A1UN02</accession>
<feature type="compositionally biased region" description="Low complexity" evidence="2">
    <location>
        <begin position="142"/>
        <end position="154"/>
    </location>
</feature>
<dbReference type="EMBL" id="RXIC02000026">
    <property type="protein sequence ID" value="KAB1201874.1"/>
    <property type="molecule type" value="Genomic_DNA"/>
</dbReference>
<name>A0A6A1UN02_9ROSI</name>
<dbReference type="AlphaFoldDB" id="A0A6A1UN02"/>
<keyword evidence="4" id="KW-1185">Reference proteome</keyword>
<gene>
    <name evidence="3" type="ORF">CJ030_MR8G019198</name>
</gene>
<evidence type="ECO:0000256" key="2">
    <source>
        <dbReference type="SAM" id="MobiDB-lite"/>
    </source>
</evidence>
<dbReference type="OrthoDB" id="1928519at2759"/>
<sequence length="366" mass="38599">MLHSDVIGSNELPPGFEASTSTKHLKKELHRIPQIRWSCPPKFIISHNWQVVAGEESKEVEAQKLRASRMLEAVYPRPSAIPPSPSVSLDIENERYDDSLTPLVPINPIEEEDSEDLPSEPTVDLNNLVCSQPSASGPMNIPTSSAPAAPASEKSAPGISHVGADVIAAASTALAAIMKSNQQGSLIDTDLLIKILSDPKMIQNLISDHPPPPTPVNPAVNPPANAVSAPANTATPPANAVSAPANTAATANAGVSMIVSKPVTALVHTSSVSVSKPDTQRAGNGNLHPVLNGFRPTLNPIPPQPPQLVPSIAMSCLIQQNLTEQSMQMEIKPCTKLVRLTTLMLPNPITGPMSSSRSSEALCQLL</sequence>
<comment type="caution">
    <text evidence="3">The sequence shown here is derived from an EMBL/GenBank/DDBJ whole genome shotgun (WGS) entry which is preliminary data.</text>
</comment>
<dbReference type="PANTHER" id="PTHR33400:SF9">
    <property type="entry name" value="C3H1-TYPE DOMAIN-CONTAINING PROTEIN"/>
    <property type="match status" value="1"/>
</dbReference>
<dbReference type="GO" id="GO:0003677">
    <property type="term" value="F:DNA binding"/>
    <property type="evidence" value="ECO:0007669"/>
    <property type="project" value="UniProtKB-KW"/>
</dbReference>
<dbReference type="PANTHER" id="PTHR33400">
    <property type="entry name" value="ZINC FINGER CCCH DOMAIN-CONTAINING PROTEIN 6-RELATED"/>
    <property type="match status" value="1"/>
</dbReference>
<dbReference type="Proteomes" id="UP000516437">
    <property type="component" value="Chromosome 8"/>
</dbReference>
<proteinExistence type="predicted"/>
<organism evidence="3 4">
    <name type="scientific">Morella rubra</name>
    <name type="common">Chinese bayberry</name>
    <dbReference type="NCBI Taxonomy" id="262757"/>
    <lineage>
        <taxon>Eukaryota</taxon>
        <taxon>Viridiplantae</taxon>
        <taxon>Streptophyta</taxon>
        <taxon>Embryophyta</taxon>
        <taxon>Tracheophyta</taxon>
        <taxon>Spermatophyta</taxon>
        <taxon>Magnoliopsida</taxon>
        <taxon>eudicotyledons</taxon>
        <taxon>Gunneridae</taxon>
        <taxon>Pentapetalae</taxon>
        <taxon>rosids</taxon>
        <taxon>fabids</taxon>
        <taxon>Fagales</taxon>
        <taxon>Myricaceae</taxon>
        <taxon>Morella</taxon>
    </lineage>
</organism>
<evidence type="ECO:0000313" key="3">
    <source>
        <dbReference type="EMBL" id="KAB1201874.1"/>
    </source>
</evidence>
<feature type="region of interest" description="Disordered" evidence="2">
    <location>
        <begin position="133"/>
        <end position="154"/>
    </location>
</feature>
<keyword evidence="1" id="KW-0238">DNA-binding</keyword>
<evidence type="ECO:0000313" key="4">
    <source>
        <dbReference type="Proteomes" id="UP000516437"/>
    </source>
</evidence>
<protein>
    <submittedName>
        <fullName evidence="3">Zinc finger CCCH domain-containing protein 30</fullName>
    </submittedName>
</protein>
<evidence type="ECO:0000256" key="1">
    <source>
        <dbReference type="ARBA" id="ARBA00023125"/>
    </source>
</evidence>
<reference evidence="3 4" key="1">
    <citation type="journal article" date="2019" name="Plant Biotechnol. J.">
        <title>The red bayberry genome and genetic basis of sex determination.</title>
        <authorList>
            <person name="Jia H.M."/>
            <person name="Jia H.J."/>
            <person name="Cai Q.L."/>
            <person name="Wang Y."/>
            <person name="Zhao H.B."/>
            <person name="Yang W.F."/>
            <person name="Wang G.Y."/>
            <person name="Li Y.H."/>
            <person name="Zhan D.L."/>
            <person name="Shen Y.T."/>
            <person name="Niu Q.F."/>
            <person name="Chang L."/>
            <person name="Qiu J."/>
            <person name="Zhao L."/>
            <person name="Xie H.B."/>
            <person name="Fu W.Y."/>
            <person name="Jin J."/>
            <person name="Li X.W."/>
            <person name="Jiao Y."/>
            <person name="Zhou C.C."/>
            <person name="Tu T."/>
            <person name="Chai C.Y."/>
            <person name="Gao J.L."/>
            <person name="Fan L.J."/>
            <person name="van de Weg E."/>
            <person name="Wang J.Y."/>
            <person name="Gao Z.S."/>
        </authorList>
    </citation>
    <scope>NUCLEOTIDE SEQUENCE [LARGE SCALE GENOMIC DNA]</scope>
    <source>
        <tissue evidence="3">Leaves</tissue>
    </source>
</reference>